<comment type="caution">
    <text evidence="2">The sequence shown here is derived from an EMBL/GenBank/DDBJ whole genome shotgun (WGS) entry which is preliminary data.</text>
</comment>
<dbReference type="AlphaFoldDB" id="E6PQ21"/>
<evidence type="ECO:0000256" key="1">
    <source>
        <dbReference type="SAM" id="MobiDB-lite"/>
    </source>
</evidence>
<feature type="region of interest" description="Disordered" evidence="1">
    <location>
        <begin position="1"/>
        <end position="32"/>
    </location>
</feature>
<name>E6PQ21_9ZZZZ</name>
<feature type="compositionally biased region" description="Gly residues" evidence="1">
    <location>
        <begin position="1"/>
        <end position="11"/>
    </location>
</feature>
<dbReference type="EMBL" id="CABM01000040">
    <property type="protein sequence ID" value="CBH97025.1"/>
    <property type="molecule type" value="Genomic_DNA"/>
</dbReference>
<sequence>MPCWGTGGGGPNAATADGVDRGAGMSGLGDGWPATLEAEAEAETIAFLATTSLPPLSFLVQFMLTPVLDGGNRGTVPTPRQIASNCDIFCRTSPAQCSHTPGERHATQTPRI</sequence>
<protein>
    <submittedName>
        <fullName evidence="2">Uncharacterized protein</fullName>
    </submittedName>
</protein>
<gene>
    <name evidence="2" type="ORF">CARN2_1635</name>
</gene>
<accession>E6PQ21</accession>
<proteinExistence type="predicted"/>
<reference evidence="2" key="1">
    <citation type="submission" date="2009-10" db="EMBL/GenBank/DDBJ databases">
        <title>Diversity of trophic interactions inside an arsenic-rich microbial ecosystem.</title>
        <authorList>
            <person name="Bertin P.N."/>
            <person name="Heinrich-Salmeron A."/>
            <person name="Pelletier E."/>
            <person name="Goulhen-Chollet F."/>
            <person name="Arsene-Ploetze F."/>
            <person name="Gallien S."/>
            <person name="Calteau A."/>
            <person name="Vallenet D."/>
            <person name="Casiot C."/>
            <person name="Chane-Woon-Ming B."/>
            <person name="Giloteaux L."/>
            <person name="Barakat M."/>
            <person name="Bonnefoy V."/>
            <person name="Bruneel O."/>
            <person name="Chandler M."/>
            <person name="Cleiss J."/>
            <person name="Duran R."/>
            <person name="Elbaz-Poulichet F."/>
            <person name="Fonknechten N."/>
            <person name="Lauga B."/>
            <person name="Mornico D."/>
            <person name="Ortet P."/>
            <person name="Schaeffer C."/>
            <person name="Siguier P."/>
            <person name="Alexander Thil Smith A."/>
            <person name="Van Dorsselaer A."/>
            <person name="Weissenbach J."/>
            <person name="Medigue C."/>
            <person name="Le Paslier D."/>
        </authorList>
    </citation>
    <scope>NUCLEOTIDE SEQUENCE</scope>
</reference>
<organism evidence="2">
    <name type="scientific">mine drainage metagenome</name>
    <dbReference type="NCBI Taxonomy" id="410659"/>
    <lineage>
        <taxon>unclassified sequences</taxon>
        <taxon>metagenomes</taxon>
        <taxon>ecological metagenomes</taxon>
    </lineage>
</organism>
<evidence type="ECO:0000313" key="2">
    <source>
        <dbReference type="EMBL" id="CBH97025.1"/>
    </source>
</evidence>